<name>A0A2N6UK67_9FIRM</name>
<dbReference type="AlphaFoldDB" id="A0A2N6UK67"/>
<gene>
    <name evidence="2" type="ORF">CJ192_00255</name>
</gene>
<dbReference type="RefSeq" id="WP_102197318.1">
    <property type="nucleotide sequence ID" value="NZ_CAUPDS010000010.1"/>
</dbReference>
<dbReference type="Pfam" id="PF21778">
    <property type="entry name" value="DUF6873"/>
    <property type="match status" value="1"/>
</dbReference>
<evidence type="ECO:0000313" key="3">
    <source>
        <dbReference type="Proteomes" id="UP000235658"/>
    </source>
</evidence>
<organism evidence="2 3">
    <name type="scientific">Anaerococcus hydrogenalis</name>
    <dbReference type="NCBI Taxonomy" id="33029"/>
    <lineage>
        <taxon>Bacteria</taxon>
        <taxon>Bacillati</taxon>
        <taxon>Bacillota</taxon>
        <taxon>Tissierellia</taxon>
        <taxon>Tissierellales</taxon>
        <taxon>Peptoniphilaceae</taxon>
        <taxon>Anaerococcus</taxon>
    </lineage>
</organism>
<accession>A0A2N6UK67</accession>
<dbReference type="EMBL" id="PNHP01000001">
    <property type="protein sequence ID" value="PMC82199.1"/>
    <property type="molecule type" value="Genomic_DNA"/>
</dbReference>
<comment type="caution">
    <text evidence="2">The sequence shown here is derived from an EMBL/GenBank/DDBJ whole genome shotgun (WGS) entry which is preliminary data.</text>
</comment>
<evidence type="ECO:0000313" key="2">
    <source>
        <dbReference type="EMBL" id="PMC82199.1"/>
    </source>
</evidence>
<dbReference type="InterPro" id="IPR049238">
    <property type="entry name" value="DUF6873"/>
</dbReference>
<sequence length="225" mass="26399">MLIISHKSKKEFTDFLDFKNIKYLKTIDNPNLDKRISDHPDLSLFKLDEKNIVVDESVYDYYKKYLKNINLINGEKVGFKYPLDAIYNIVRFKNFYIHNNFTEKNISLYFGRKNIKHLFIKQGYARCSMLVFNENLLTSDMGIFKKLKNILPITLLKEEKIPLDGFDQGFLGGCFGKIDEKTLLFNGNIERLNSYDIIKNIVVKENLNLLYPDTNLIDTGSLIWI</sequence>
<evidence type="ECO:0000259" key="1">
    <source>
        <dbReference type="Pfam" id="PF21778"/>
    </source>
</evidence>
<dbReference type="Proteomes" id="UP000235658">
    <property type="component" value="Unassembled WGS sequence"/>
</dbReference>
<feature type="domain" description="DUF6873" evidence="1">
    <location>
        <begin position="3"/>
        <end position="223"/>
    </location>
</feature>
<dbReference type="GeneID" id="84577608"/>
<proteinExistence type="predicted"/>
<reference evidence="2 3" key="1">
    <citation type="submission" date="2017-09" db="EMBL/GenBank/DDBJ databases">
        <title>Bacterial strain isolated from the female urinary microbiota.</title>
        <authorList>
            <person name="Thomas-White K."/>
            <person name="Kumar N."/>
            <person name="Forster S."/>
            <person name="Putonti C."/>
            <person name="Lawley T."/>
            <person name="Wolfe A.J."/>
        </authorList>
    </citation>
    <scope>NUCLEOTIDE SEQUENCE [LARGE SCALE GENOMIC DNA]</scope>
    <source>
        <strain evidence="2 3">UMB0204</strain>
    </source>
</reference>
<protein>
    <recommendedName>
        <fullName evidence="1">DUF6873 domain-containing protein</fullName>
    </recommendedName>
</protein>